<name>A0AAD1MWC8_9MYCO</name>
<dbReference type="EMBL" id="AP022586">
    <property type="protein sequence ID" value="BBY18673.1"/>
    <property type="molecule type" value="Genomic_DNA"/>
</dbReference>
<keyword evidence="2" id="KW-1185">Reference proteome</keyword>
<dbReference type="PANTHER" id="PTHR39441:SF1">
    <property type="entry name" value="DUF2252 DOMAIN-CONTAINING PROTEIN"/>
    <property type="match status" value="1"/>
</dbReference>
<proteinExistence type="predicted"/>
<accession>A0AAD1MWC8</accession>
<reference evidence="1 2" key="1">
    <citation type="journal article" date="2019" name="Emerg. Microbes Infect.">
        <title>Comprehensive subspecies identification of 175 nontuberculous mycobacteria species based on 7547 genomic profiles.</title>
        <authorList>
            <person name="Matsumoto Y."/>
            <person name="Kinjo T."/>
            <person name="Motooka D."/>
            <person name="Nabeya D."/>
            <person name="Jung N."/>
            <person name="Uechi K."/>
            <person name="Horii T."/>
            <person name="Iida T."/>
            <person name="Fujita J."/>
            <person name="Nakamura S."/>
        </authorList>
    </citation>
    <scope>NUCLEOTIDE SEQUENCE [LARGE SCALE GENOMIC DNA]</scope>
    <source>
        <strain evidence="1 2">JCM 17423</strain>
    </source>
</reference>
<organism evidence="1 2">
    <name type="scientific">Mycolicibacterium litorale</name>
    <dbReference type="NCBI Taxonomy" id="758802"/>
    <lineage>
        <taxon>Bacteria</taxon>
        <taxon>Bacillati</taxon>
        <taxon>Actinomycetota</taxon>
        <taxon>Actinomycetes</taxon>
        <taxon>Mycobacteriales</taxon>
        <taxon>Mycobacteriaceae</taxon>
        <taxon>Mycolicibacterium</taxon>
    </lineage>
</organism>
<evidence type="ECO:0000313" key="1">
    <source>
        <dbReference type="EMBL" id="BBY18673.1"/>
    </source>
</evidence>
<dbReference type="InterPro" id="IPR018721">
    <property type="entry name" value="DUF2252"/>
</dbReference>
<dbReference type="Pfam" id="PF10009">
    <property type="entry name" value="DUF2252"/>
    <property type="match status" value="1"/>
</dbReference>
<protein>
    <recommendedName>
        <fullName evidence="3">DUF2252 domain-containing protein</fullName>
    </recommendedName>
</protein>
<evidence type="ECO:0008006" key="3">
    <source>
        <dbReference type="Google" id="ProtNLM"/>
    </source>
</evidence>
<gene>
    <name evidence="1" type="ORF">MLIT_42650</name>
</gene>
<dbReference type="PANTHER" id="PTHR39441">
    <property type="entry name" value="DUF2252 DOMAIN-CONTAINING PROTEIN"/>
    <property type="match status" value="1"/>
</dbReference>
<evidence type="ECO:0000313" key="2">
    <source>
        <dbReference type="Proteomes" id="UP000466607"/>
    </source>
</evidence>
<dbReference type="AlphaFoldDB" id="A0AAD1MWC8"/>
<dbReference type="InterPro" id="IPR011009">
    <property type="entry name" value="Kinase-like_dom_sf"/>
</dbReference>
<dbReference type="Proteomes" id="UP000466607">
    <property type="component" value="Chromosome"/>
</dbReference>
<dbReference type="SUPFAM" id="SSF56112">
    <property type="entry name" value="Protein kinase-like (PK-like)"/>
    <property type="match status" value="1"/>
</dbReference>
<sequence>MTESAAGGSDRESFIVKTLVDAFADLMAADPGAFRTKFRKMAADPFAFFRGSACLFYADVSVREDRWADERTSRVWIQGDLHAENFGTYMDGAGTLIFDVNDFDEAYVGHFTWDLERFAASVALMCWQKALSDQQISGLIETFTRAYLRQVRWFADADDDLNFSLNLSTARGAVLSALQSARLSTRAGMLDRLTVVDEWDRRFRDLPGVIRLDDAEREKVVEAFHRYLDTIPRAQRFRGIAYDVKDVIAKTGFGIGSAGLPAYTVLIEGFNQALDNDAVLSMKQGNVAAPSRVVDDTEVQQYFRHHGHRTAVSQRALQAHADPLLGYTDLDGVGFVVSEISPYEADLDWSELTDPDDLAEVIEQLGRAVAKMHCVSDSDSDQSLVDFQTEEAIVAVIGADESAFVADIVAFGLEYAAIVRDDHRHFVEAFREGRIPGVSAT</sequence>